<protein>
    <recommendedName>
        <fullName evidence="1">DUF5623 domain-containing protein</fullName>
    </recommendedName>
</protein>
<comment type="caution">
    <text evidence="2">The sequence shown here is derived from an EMBL/GenBank/DDBJ whole genome shotgun (WGS) entry which is preliminary data.</text>
</comment>
<reference evidence="2 3" key="1">
    <citation type="submission" date="2019-11" db="EMBL/GenBank/DDBJ databases">
        <title>Description of Pedobacter sp. LMG 31462T.</title>
        <authorList>
            <person name="Carlier A."/>
            <person name="Qi S."/>
            <person name="Vandamme P."/>
        </authorList>
    </citation>
    <scope>NUCLEOTIDE SEQUENCE [LARGE SCALE GENOMIC DNA]</scope>
    <source>
        <strain evidence="2 3">LMG 31462</strain>
    </source>
</reference>
<evidence type="ECO:0000259" key="1">
    <source>
        <dbReference type="Pfam" id="PF18536"/>
    </source>
</evidence>
<name>A0ABR6EUR2_9SPHI</name>
<dbReference type="InterPro" id="IPR040531">
    <property type="entry name" value="DUF5623"/>
</dbReference>
<evidence type="ECO:0000313" key="2">
    <source>
        <dbReference type="EMBL" id="MBB2148975.1"/>
    </source>
</evidence>
<feature type="domain" description="DUF5623" evidence="1">
    <location>
        <begin position="86"/>
        <end position="203"/>
    </location>
</feature>
<dbReference type="Pfam" id="PF18536">
    <property type="entry name" value="DUF5623"/>
    <property type="match status" value="1"/>
</dbReference>
<organism evidence="2 3">
    <name type="scientific">Pedobacter gandavensis</name>
    <dbReference type="NCBI Taxonomy" id="2679963"/>
    <lineage>
        <taxon>Bacteria</taxon>
        <taxon>Pseudomonadati</taxon>
        <taxon>Bacteroidota</taxon>
        <taxon>Sphingobacteriia</taxon>
        <taxon>Sphingobacteriales</taxon>
        <taxon>Sphingobacteriaceae</taxon>
        <taxon>Pedobacter</taxon>
    </lineage>
</organism>
<evidence type="ECO:0000313" key="3">
    <source>
        <dbReference type="Proteomes" id="UP000636110"/>
    </source>
</evidence>
<dbReference type="Proteomes" id="UP000636110">
    <property type="component" value="Unassembled WGS sequence"/>
</dbReference>
<dbReference type="Gene3D" id="1.20.1260.40">
    <property type="match status" value="1"/>
</dbReference>
<dbReference type="EMBL" id="WNXC01000002">
    <property type="protein sequence ID" value="MBB2148975.1"/>
    <property type="molecule type" value="Genomic_DNA"/>
</dbReference>
<dbReference type="RefSeq" id="WP_182955792.1">
    <property type="nucleotide sequence ID" value="NZ_WNXC01000002.1"/>
</dbReference>
<proteinExistence type="predicted"/>
<gene>
    <name evidence="2" type="ORF">GM920_08615</name>
</gene>
<keyword evidence="3" id="KW-1185">Reference proteome</keyword>
<sequence length="388" mass="44358">MKIKATGHSATFFKRKAKTLKKELGVSHTEALNLLAKEQGCVDWDSFVKKTKPTQRPKVAIRRPKTPVPEILNYHNFMTGAIIGQHPNTKMTVRNHAQVGDLLQVLLDATEYHKRAKNHLQEIHSVLDTWLGCEYSEEQLANAEFNEIYYGKTTLLPCETKPSLSRQAELKRFLRNAKAIIDQSYHDCKPLEKLHQRFQQAAKALENWPVKVPGANRLKGRVPVGTFVRLGRTKKIGIVFNHDIQRQTVEGYSDGGRFVYGRHEVSVLRKQLDIADFKPMRLYLPYGKWKCADGREVLFNRDYCPIWDRSSDGVVMPIDPDIYVPHDDSEFYFHDGTAPYHNNNITVKNCLSVLNDWGVAEINSRVLELVPIALANRDFGLLNPKVIS</sequence>
<accession>A0ABR6EUR2</accession>